<dbReference type="Proteomes" id="UP000261011">
    <property type="component" value="Unassembled WGS sequence"/>
</dbReference>
<keyword evidence="3" id="KW-1185">Reference proteome</keyword>
<reference evidence="2 3" key="1">
    <citation type="submission" date="2018-08" db="EMBL/GenBank/DDBJ databases">
        <title>A genome reference for cultivated species of the human gut microbiota.</title>
        <authorList>
            <person name="Zou Y."/>
            <person name="Xue W."/>
            <person name="Luo G."/>
        </authorList>
    </citation>
    <scope>NUCLEOTIDE SEQUENCE [LARGE SCALE GENOMIC DNA]</scope>
    <source>
        <strain evidence="2 3">OF01-3</strain>
    </source>
</reference>
<dbReference type="NCBIfam" id="NF038270">
    <property type="entry name" value="membran_MsaC"/>
    <property type="match status" value="1"/>
</dbReference>
<feature type="transmembrane region" description="Helical" evidence="1">
    <location>
        <begin position="9"/>
        <end position="27"/>
    </location>
</feature>
<comment type="caution">
    <text evidence="2">The sequence shown here is derived from an EMBL/GenBank/DDBJ whole genome shotgun (WGS) entry which is preliminary data.</text>
</comment>
<keyword evidence="1" id="KW-0472">Membrane</keyword>
<protein>
    <submittedName>
        <fullName evidence="2">Uncharacterized protein</fullName>
    </submittedName>
</protein>
<dbReference type="EMBL" id="QVEU01000008">
    <property type="protein sequence ID" value="RGB74895.1"/>
    <property type="molecule type" value="Genomic_DNA"/>
</dbReference>
<keyword evidence="1" id="KW-0812">Transmembrane</keyword>
<feature type="transmembrane region" description="Helical" evidence="1">
    <location>
        <begin position="63"/>
        <end position="82"/>
    </location>
</feature>
<sequence length="157" mass="17843">MENVTKNTYIKAIILNCLVFLILGIFLDKMSLAFVLIMLVIPLIINAVLIKKEFDATHIVNKYHYLLPLISFLTYIIFGNIVKNNGKWDVFKNAYSKDVGQMSVKIANSPVDVSQLIFSLIMYVAIGYLLTKIMTSTNKNSKNKVRNKNASRSKSFE</sequence>
<evidence type="ECO:0000256" key="1">
    <source>
        <dbReference type="SAM" id="Phobius"/>
    </source>
</evidence>
<accession>A0A3E2TFY2</accession>
<feature type="transmembrane region" description="Helical" evidence="1">
    <location>
        <begin position="113"/>
        <end position="131"/>
    </location>
</feature>
<keyword evidence="1" id="KW-1133">Transmembrane helix</keyword>
<dbReference type="AlphaFoldDB" id="A0A3E2TFY2"/>
<proteinExistence type="predicted"/>
<evidence type="ECO:0000313" key="2">
    <source>
        <dbReference type="EMBL" id="RGB74895.1"/>
    </source>
</evidence>
<organism evidence="2 3">
    <name type="scientific">Anaerococcus nagyae</name>
    <dbReference type="NCBI Taxonomy" id="1755241"/>
    <lineage>
        <taxon>Bacteria</taxon>
        <taxon>Bacillati</taxon>
        <taxon>Bacillota</taxon>
        <taxon>Tissierellia</taxon>
        <taxon>Tissierellales</taxon>
        <taxon>Peptoniphilaceae</taxon>
        <taxon>Anaerococcus</taxon>
    </lineage>
</organism>
<feature type="transmembrane region" description="Helical" evidence="1">
    <location>
        <begin position="33"/>
        <end position="51"/>
    </location>
</feature>
<dbReference type="OrthoDB" id="9773683at2"/>
<name>A0A3E2TFY2_9FIRM</name>
<dbReference type="RefSeq" id="WP_117522149.1">
    <property type="nucleotide sequence ID" value="NZ_JAGGLS010000007.1"/>
</dbReference>
<evidence type="ECO:0000313" key="3">
    <source>
        <dbReference type="Proteomes" id="UP000261011"/>
    </source>
</evidence>
<gene>
    <name evidence="2" type="ORF">DXA39_07755</name>
</gene>